<dbReference type="Proteomes" id="UP000199337">
    <property type="component" value="Unassembled WGS sequence"/>
</dbReference>
<organism evidence="11 12">
    <name type="scientific">Desulfotruncus arcticus DSM 17038</name>
    <dbReference type="NCBI Taxonomy" id="1121424"/>
    <lineage>
        <taxon>Bacteria</taxon>
        <taxon>Bacillati</taxon>
        <taxon>Bacillota</taxon>
        <taxon>Clostridia</taxon>
        <taxon>Eubacteriales</taxon>
        <taxon>Desulfallaceae</taxon>
        <taxon>Desulfotruncus</taxon>
    </lineage>
</organism>
<evidence type="ECO:0000259" key="8">
    <source>
        <dbReference type="PROSITE" id="PS50111"/>
    </source>
</evidence>
<dbReference type="RefSeq" id="WP_165613479.1">
    <property type="nucleotide sequence ID" value="NZ_FOOX01000007.1"/>
</dbReference>
<evidence type="ECO:0000256" key="5">
    <source>
        <dbReference type="ARBA" id="ARBA00023014"/>
    </source>
</evidence>
<dbReference type="Gene3D" id="3.40.950.10">
    <property type="entry name" value="Fe-only Hydrogenase (Larger Subunit), Chain L, domain 3"/>
    <property type="match status" value="1"/>
</dbReference>
<dbReference type="PROSITE" id="PS00198">
    <property type="entry name" value="4FE4S_FER_1"/>
    <property type="match status" value="1"/>
</dbReference>
<dbReference type="Gene3D" id="1.10.15.40">
    <property type="entry name" value="Electron transport complex subunit B, putative Fe-S cluster"/>
    <property type="match status" value="1"/>
</dbReference>
<dbReference type="PANTHER" id="PTHR43531">
    <property type="entry name" value="PROTEIN ICFG"/>
    <property type="match status" value="1"/>
</dbReference>
<dbReference type="InterPro" id="IPR051310">
    <property type="entry name" value="MCP_chemotaxis"/>
</dbReference>
<evidence type="ECO:0000313" key="12">
    <source>
        <dbReference type="Proteomes" id="UP000199337"/>
    </source>
</evidence>
<dbReference type="Gene3D" id="3.40.50.1780">
    <property type="match status" value="1"/>
</dbReference>
<evidence type="ECO:0000313" key="11">
    <source>
        <dbReference type="EMBL" id="SFG64311.1"/>
    </source>
</evidence>
<keyword evidence="5" id="KW-0411">Iron-sulfur</keyword>
<evidence type="ECO:0000256" key="6">
    <source>
        <dbReference type="ARBA" id="ARBA00029447"/>
    </source>
</evidence>
<keyword evidence="12" id="KW-1185">Reference proteome</keyword>
<evidence type="ECO:0000256" key="7">
    <source>
        <dbReference type="PROSITE-ProRule" id="PRU00284"/>
    </source>
</evidence>
<dbReference type="EMBL" id="FOOX01000007">
    <property type="protein sequence ID" value="SFG64311.1"/>
    <property type="molecule type" value="Genomic_DNA"/>
</dbReference>
<feature type="domain" description="4Fe-4S ferredoxin-type" evidence="9">
    <location>
        <begin position="40"/>
        <end position="69"/>
    </location>
</feature>
<proteinExistence type="inferred from homology"/>
<evidence type="ECO:0000256" key="1">
    <source>
        <dbReference type="ARBA" id="ARBA00022485"/>
    </source>
</evidence>
<dbReference type="GO" id="GO:0051539">
    <property type="term" value="F:4 iron, 4 sulfur cluster binding"/>
    <property type="evidence" value="ECO:0007669"/>
    <property type="project" value="UniProtKB-KW"/>
</dbReference>
<dbReference type="STRING" id="341036.SAMN05660649_02261"/>
<evidence type="ECO:0000259" key="10">
    <source>
        <dbReference type="PROSITE" id="PS51656"/>
    </source>
</evidence>
<dbReference type="InterPro" id="IPR017900">
    <property type="entry name" value="4Fe4S_Fe_S_CS"/>
</dbReference>
<dbReference type="Gene3D" id="1.10.287.950">
    <property type="entry name" value="Methyl-accepting chemotaxis protein"/>
    <property type="match status" value="1"/>
</dbReference>
<dbReference type="GO" id="GO:0004888">
    <property type="term" value="F:transmembrane signaling receptor activity"/>
    <property type="evidence" value="ECO:0007669"/>
    <property type="project" value="TreeGrafter"/>
</dbReference>
<dbReference type="Pfam" id="PF00015">
    <property type="entry name" value="MCPsignal"/>
    <property type="match status" value="1"/>
</dbReference>
<dbReference type="GO" id="GO:0007165">
    <property type="term" value="P:signal transduction"/>
    <property type="evidence" value="ECO:0007669"/>
    <property type="project" value="UniProtKB-KW"/>
</dbReference>
<dbReference type="GO" id="GO:0046872">
    <property type="term" value="F:metal ion binding"/>
    <property type="evidence" value="ECO:0007669"/>
    <property type="project" value="UniProtKB-KW"/>
</dbReference>
<reference evidence="12" key="1">
    <citation type="submission" date="2016-10" db="EMBL/GenBank/DDBJ databases">
        <authorList>
            <person name="Varghese N."/>
            <person name="Submissions S."/>
        </authorList>
    </citation>
    <scope>NUCLEOTIDE SEQUENCE [LARGE SCALE GENOMIC DNA]</scope>
    <source>
        <strain evidence="12">DSM 17038</strain>
    </source>
</reference>
<evidence type="ECO:0000256" key="3">
    <source>
        <dbReference type="ARBA" id="ARBA00022723"/>
    </source>
</evidence>
<dbReference type="Pfam" id="PF02906">
    <property type="entry name" value="Fe_hyd_lg_C"/>
    <property type="match status" value="1"/>
</dbReference>
<keyword evidence="4" id="KW-0408">Iron</keyword>
<dbReference type="GO" id="GO:0006935">
    <property type="term" value="P:chemotaxis"/>
    <property type="evidence" value="ECO:0007669"/>
    <property type="project" value="UniProtKB-KW"/>
</dbReference>
<dbReference type="PROSITE" id="PS50111">
    <property type="entry name" value="CHEMOTAXIS_TRANSDUC_2"/>
    <property type="match status" value="1"/>
</dbReference>
<dbReference type="PANTHER" id="PTHR43531:SF11">
    <property type="entry name" value="METHYL-ACCEPTING CHEMOTAXIS PROTEIN 3"/>
    <property type="match status" value="1"/>
</dbReference>
<dbReference type="SUPFAM" id="SSF53920">
    <property type="entry name" value="Fe-only hydrogenase"/>
    <property type="match status" value="1"/>
</dbReference>
<dbReference type="InterPro" id="IPR004108">
    <property type="entry name" value="Fe_hydrogenase_lsu_C"/>
</dbReference>
<dbReference type="Pfam" id="PF12838">
    <property type="entry name" value="Fer4_7"/>
    <property type="match status" value="1"/>
</dbReference>
<feature type="domain" description="4Fe-4S ferredoxin-type" evidence="9">
    <location>
        <begin position="6"/>
        <end position="35"/>
    </location>
</feature>
<sequence length="616" mass="69530">MDRTKGVMYTVEDRCVGCNKCILECPVEFTNIAYLKDGQNKIKVDSERCINCGHCIEICDHEARDYYDDTEAFFKDLKSGQKISVIAAPAIRFNFSNYQKLFGLLKKLGINMIYDVSFGADITTWAYLKVIKEKGLRSVVAQPCPPIVNYAQKINTSLLNFLAPIHSPMMCSAVYIRKYLKISDKLAFLSPCIAKINEISDKNTAGIISYNITYKKLKKYLQQNGYDLDKCEEKDFDDSCGLGLVYSRPGGLRENVGYHVDNAWVKQVEGVTHAYRYLDEYSNRGNSGKSVPLIVDVLNCINGCNLGTGTERDISTDDIDYKMNALKRQKISEKSKKRITGRKSYVLFEKFNKELNLSDFIRKYEDKSASIRSKEPNSADLNRIFLELYKETDASRNINCFSCGYGSCKEFAKAIFNQVNHLHNCIYYNRTGMAMMANEKSLRETLKQKVAEIINSMSQLATANEDNVRGANNVEQQTDSVLEMADILKQTIDEVKDKLLGIAHISQDIIGIAEQTNLLALNASIEAARAGDQGRGFAVVAEEVRKLSDNTKHTVDSVRSNEQLAITNIEKIIIMADELDSKVRVVNEEIGKIVDNAEKWSFREQEIVNLAQSLLE</sequence>
<dbReference type="SUPFAM" id="SSF54862">
    <property type="entry name" value="4Fe-4S ferredoxins"/>
    <property type="match status" value="1"/>
</dbReference>
<keyword evidence="3" id="KW-0479">Metal-binding</keyword>
<dbReference type="SMART" id="SM00283">
    <property type="entry name" value="MA"/>
    <property type="match status" value="1"/>
</dbReference>
<dbReference type="Gene3D" id="3.30.70.20">
    <property type="match status" value="1"/>
</dbReference>
<accession>A0A1I2TPR1</accession>
<dbReference type="Pfam" id="PF04060">
    <property type="entry name" value="FeS"/>
    <property type="match status" value="1"/>
</dbReference>
<feature type="domain" description="Methyl-accepting transducer" evidence="8">
    <location>
        <begin position="444"/>
        <end position="616"/>
    </location>
</feature>
<dbReference type="GO" id="GO:0005886">
    <property type="term" value="C:plasma membrane"/>
    <property type="evidence" value="ECO:0007669"/>
    <property type="project" value="TreeGrafter"/>
</dbReference>
<protein>
    <submittedName>
        <fullName evidence="11">Putative Fe-S cluster</fullName>
    </submittedName>
</protein>
<comment type="similarity">
    <text evidence="6">Belongs to the methyl-accepting chemotaxis (MCP) protein family.</text>
</comment>
<name>A0A1I2TPR1_9FIRM</name>
<evidence type="ECO:0000256" key="2">
    <source>
        <dbReference type="ARBA" id="ARBA00022500"/>
    </source>
</evidence>
<keyword evidence="2" id="KW-0145">Chemotaxis</keyword>
<keyword evidence="1" id="KW-0004">4Fe-4S</keyword>
<dbReference type="InterPro" id="IPR017896">
    <property type="entry name" value="4Fe4S_Fe-S-bd"/>
</dbReference>
<dbReference type="SUPFAM" id="SSF58104">
    <property type="entry name" value="Methyl-accepting chemotaxis protein (MCP) signaling domain"/>
    <property type="match status" value="1"/>
</dbReference>
<keyword evidence="7" id="KW-0807">Transducer</keyword>
<dbReference type="InterPro" id="IPR009016">
    <property type="entry name" value="Fe_hydrogenase"/>
</dbReference>
<evidence type="ECO:0000259" key="9">
    <source>
        <dbReference type="PROSITE" id="PS51379"/>
    </source>
</evidence>
<dbReference type="AlphaFoldDB" id="A0A1I2TPR1"/>
<dbReference type="PROSITE" id="PS51379">
    <property type="entry name" value="4FE4S_FER_2"/>
    <property type="match status" value="2"/>
</dbReference>
<feature type="domain" description="4Fe-4S" evidence="10">
    <location>
        <begin position="380"/>
        <end position="442"/>
    </location>
</feature>
<dbReference type="PROSITE" id="PS51656">
    <property type="entry name" value="4FE4S"/>
    <property type="match status" value="1"/>
</dbReference>
<dbReference type="InterPro" id="IPR007202">
    <property type="entry name" value="4Fe-4S_dom"/>
</dbReference>
<dbReference type="InterPro" id="IPR004089">
    <property type="entry name" value="MCPsignal_dom"/>
</dbReference>
<gene>
    <name evidence="11" type="ORF">SAMN05660649_02261</name>
</gene>
<evidence type="ECO:0000256" key="4">
    <source>
        <dbReference type="ARBA" id="ARBA00023004"/>
    </source>
</evidence>